<dbReference type="Proteomes" id="UP000190135">
    <property type="component" value="Unassembled WGS sequence"/>
</dbReference>
<feature type="domain" description="DDH" evidence="6">
    <location>
        <begin position="96"/>
        <end position="231"/>
    </location>
</feature>
<evidence type="ECO:0000256" key="3">
    <source>
        <dbReference type="ARBA" id="ARBA00022722"/>
    </source>
</evidence>
<dbReference type="Gene3D" id="3.90.1640.30">
    <property type="match status" value="1"/>
</dbReference>
<keyword evidence="5 9" id="KW-0269">Exonuclease</keyword>
<dbReference type="GO" id="GO:0003676">
    <property type="term" value="F:nucleic acid binding"/>
    <property type="evidence" value="ECO:0007669"/>
    <property type="project" value="InterPro"/>
</dbReference>
<dbReference type="Pfam" id="PF17768">
    <property type="entry name" value="RecJ_OB"/>
    <property type="match status" value="1"/>
</dbReference>
<dbReference type="GO" id="GO:0006310">
    <property type="term" value="P:DNA recombination"/>
    <property type="evidence" value="ECO:0007669"/>
    <property type="project" value="InterPro"/>
</dbReference>
<sequence>MASATRLFLGVDRSIGGRRWVHALDPAAEATSLKMAQKFGLPEIVGRILAARGIAAEAAAEFLAPSLRALMPDPSCLTDMDKAAKRLAAAIERRERIAIFGDYDVDGASSAALLVRYLARFSMTPLLRIPDRITEGYGPNPAAMRELAADGASLIVTVDCGTTSHEAIATAKGAGCDVVVLDHHQTGPALPAADAIVNPNRQDDLSGLGYLSAAGVVFLTLVAVSRELRARGARLSDLPDLLAMLDLVALATVCDVVPLKGLNRAFVVKGLQVLRRQENAGLRALGRLARISGPVDCYHLGFLLGPRINAGGRIGDASLGSRLLTLDDEAEATEVAERLHALNEERQAMERAMLAEAEAEVASEIGQSEGPPVLIAASSSWHPGIVGLIAARLKERYGRPVFAIAFGADGRGTGSGRSIDGFDLGALVRAAVADGLLVKGGGHGMAAGITIERERLGDFRAFAESRAASDVASLVASDALKLDGAVSAMGLTLDLWNKIEAAGPFGAGHSQPVLVLPRHRVANSAVVGQGHVRATLKGADGASVSAIAFRAETSDVGRRLLDVRGGPLHVAGALTLDRYRGREEVRFRIVDVADAFD</sequence>
<comment type="similarity">
    <text evidence="1">Belongs to the RecJ family.</text>
</comment>
<dbReference type="PANTHER" id="PTHR30255">
    <property type="entry name" value="SINGLE-STRANDED-DNA-SPECIFIC EXONUCLEASE RECJ"/>
    <property type="match status" value="1"/>
</dbReference>
<dbReference type="EMBL" id="FUXL01000001">
    <property type="protein sequence ID" value="SJZ49819.1"/>
    <property type="molecule type" value="Genomic_DNA"/>
</dbReference>
<dbReference type="AlphaFoldDB" id="A0A1T4L523"/>
<dbReference type="NCBIfam" id="TIGR00644">
    <property type="entry name" value="recJ"/>
    <property type="match status" value="1"/>
</dbReference>
<evidence type="ECO:0000256" key="5">
    <source>
        <dbReference type="ARBA" id="ARBA00022839"/>
    </source>
</evidence>
<dbReference type="InterPro" id="IPR001667">
    <property type="entry name" value="DDH_dom"/>
</dbReference>
<evidence type="ECO:0000259" key="6">
    <source>
        <dbReference type="Pfam" id="PF01368"/>
    </source>
</evidence>
<feature type="domain" description="RecJ OB" evidence="8">
    <location>
        <begin position="483"/>
        <end position="591"/>
    </location>
</feature>
<evidence type="ECO:0000256" key="1">
    <source>
        <dbReference type="ARBA" id="ARBA00005915"/>
    </source>
</evidence>
<gene>
    <name evidence="9" type="ORF">SAMN05428963_10156</name>
</gene>
<dbReference type="PANTHER" id="PTHR30255:SF2">
    <property type="entry name" value="SINGLE-STRANDED-DNA-SPECIFIC EXONUCLEASE RECJ"/>
    <property type="match status" value="1"/>
</dbReference>
<keyword evidence="4" id="KW-0378">Hydrolase</keyword>
<dbReference type="InterPro" id="IPR003156">
    <property type="entry name" value="DHHA1_dom"/>
</dbReference>
<dbReference type="Pfam" id="PF02272">
    <property type="entry name" value="DHHA1"/>
    <property type="match status" value="1"/>
</dbReference>
<accession>A0A1T4L523</accession>
<dbReference type="InterPro" id="IPR038763">
    <property type="entry name" value="DHH_sf"/>
</dbReference>
<feature type="domain" description="DHHA1" evidence="7">
    <location>
        <begin position="371"/>
        <end position="467"/>
    </location>
</feature>
<dbReference type="Gene3D" id="3.10.310.30">
    <property type="match status" value="1"/>
</dbReference>
<proteinExistence type="inferred from homology"/>
<dbReference type="OrthoDB" id="9809852at2"/>
<dbReference type="SUPFAM" id="SSF64182">
    <property type="entry name" value="DHH phosphoesterases"/>
    <property type="match status" value="1"/>
</dbReference>
<dbReference type="RefSeq" id="WP_078706390.1">
    <property type="nucleotide sequence ID" value="NZ_FUXL01000001.1"/>
</dbReference>
<dbReference type="InterPro" id="IPR051673">
    <property type="entry name" value="SSDNA_exonuclease_RecJ"/>
</dbReference>
<evidence type="ECO:0000313" key="10">
    <source>
        <dbReference type="Proteomes" id="UP000190135"/>
    </source>
</evidence>
<evidence type="ECO:0000256" key="2">
    <source>
        <dbReference type="ARBA" id="ARBA00019841"/>
    </source>
</evidence>
<organism evidence="9 10">
    <name type="scientific">Consotaella salsifontis</name>
    <dbReference type="NCBI Taxonomy" id="1365950"/>
    <lineage>
        <taxon>Bacteria</taxon>
        <taxon>Pseudomonadati</taxon>
        <taxon>Pseudomonadota</taxon>
        <taxon>Alphaproteobacteria</taxon>
        <taxon>Hyphomicrobiales</taxon>
        <taxon>Aurantimonadaceae</taxon>
        <taxon>Consotaella</taxon>
    </lineage>
</organism>
<dbReference type="Pfam" id="PF01368">
    <property type="entry name" value="DHH"/>
    <property type="match status" value="1"/>
</dbReference>
<dbReference type="GO" id="GO:0006281">
    <property type="term" value="P:DNA repair"/>
    <property type="evidence" value="ECO:0007669"/>
    <property type="project" value="InterPro"/>
</dbReference>
<dbReference type="InterPro" id="IPR041122">
    <property type="entry name" value="RecJ_OB"/>
</dbReference>
<dbReference type="InterPro" id="IPR004610">
    <property type="entry name" value="RecJ"/>
</dbReference>
<keyword evidence="10" id="KW-1185">Reference proteome</keyword>
<protein>
    <recommendedName>
        <fullName evidence="2">Single-stranded-DNA-specific exonuclease RecJ</fullName>
    </recommendedName>
</protein>
<evidence type="ECO:0000259" key="7">
    <source>
        <dbReference type="Pfam" id="PF02272"/>
    </source>
</evidence>
<keyword evidence="3" id="KW-0540">Nuclease</keyword>
<evidence type="ECO:0000259" key="8">
    <source>
        <dbReference type="Pfam" id="PF17768"/>
    </source>
</evidence>
<dbReference type="GO" id="GO:0008409">
    <property type="term" value="F:5'-3' exonuclease activity"/>
    <property type="evidence" value="ECO:0007669"/>
    <property type="project" value="InterPro"/>
</dbReference>
<dbReference type="STRING" id="1365950.SAMN05428963_10156"/>
<reference evidence="9 10" key="1">
    <citation type="submission" date="2017-02" db="EMBL/GenBank/DDBJ databases">
        <authorList>
            <person name="Peterson S.W."/>
        </authorList>
    </citation>
    <scope>NUCLEOTIDE SEQUENCE [LARGE SCALE GENOMIC DNA]</scope>
    <source>
        <strain evidence="9 10">USBA 369</strain>
    </source>
</reference>
<name>A0A1T4L523_9HYPH</name>
<evidence type="ECO:0000313" key="9">
    <source>
        <dbReference type="EMBL" id="SJZ49819.1"/>
    </source>
</evidence>
<evidence type="ECO:0000256" key="4">
    <source>
        <dbReference type="ARBA" id="ARBA00022801"/>
    </source>
</evidence>